<comment type="caution">
    <text evidence="1">The sequence shown here is derived from an EMBL/GenBank/DDBJ whole genome shotgun (WGS) entry which is preliminary data.</text>
</comment>
<gene>
    <name evidence="1" type="ORF">BST43_25610</name>
</gene>
<dbReference type="AlphaFoldDB" id="A0A1X0IJF8"/>
<reference evidence="1 2" key="1">
    <citation type="submission" date="2016-12" db="EMBL/GenBank/DDBJ databases">
        <title>The new phylogeny of genus Mycobacterium.</title>
        <authorList>
            <person name="Tortoli E."/>
            <person name="Trovato A."/>
            <person name="Cirillo D.M."/>
        </authorList>
    </citation>
    <scope>NUCLEOTIDE SEQUENCE [LARGE SCALE GENOMIC DNA]</scope>
    <source>
        <strain evidence="1 2">CCUG 66554</strain>
    </source>
</reference>
<protein>
    <submittedName>
        <fullName evidence="1">Uncharacterized protein</fullName>
    </submittedName>
</protein>
<sequence>MKMADGERERRVRTRLSIGEIDSVWIYTATSRMFRFFEGEWQCSKNVYYGKDQGWFGWSSEPAASCGHAFIEMPPAQQLADPEFAEIISRYHDTAAGSAG</sequence>
<organism evidence="1 2">
    <name type="scientific">Mycobacteroides saopaulense</name>
    <dbReference type="NCBI Taxonomy" id="1578165"/>
    <lineage>
        <taxon>Bacteria</taxon>
        <taxon>Bacillati</taxon>
        <taxon>Actinomycetota</taxon>
        <taxon>Actinomycetes</taxon>
        <taxon>Mycobacteriales</taxon>
        <taxon>Mycobacteriaceae</taxon>
        <taxon>Mycobacteroides</taxon>
    </lineage>
</organism>
<evidence type="ECO:0000313" key="1">
    <source>
        <dbReference type="EMBL" id="ORB47899.1"/>
    </source>
</evidence>
<evidence type="ECO:0000313" key="2">
    <source>
        <dbReference type="Proteomes" id="UP000192434"/>
    </source>
</evidence>
<proteinExistence type="predicted"/>
<dbReference type="EMBL" id="MVII01000054">
    <property type="protein sequence ID" value="ORB47899.1"/>
    <property type="molecule type" value="Genomic_DNA"/>
</dbReference>
<accession>A0A1X0IJF8</accession>
<dbReference type="Proteomes" id="UP000192434">
    <property type="component" value="Unassembled WGS sequence"/>
</dbReference>
<name>A0A1X0IJF8_9MYCO</name>